<protein>
    <submittedName>
        <fullName evidence="2">Uncharacterized protein</fullName>
    </submittedName>
</protein>
<proteinExistence type="predicted"/>
<name>A0A085TRE9_9RHOB</name>
<sequence length="25" mass="2925">MFERGGRKKPEIDEEQVKELHAKIG</sequence>
<reference evidence="3" key="1">
    <citation type="submission" date="2013-04" db="EMBL/GenBank/DDBJ databases">
        <title>Thioclava sp. 13D2W-2 Genome Sequencing.</title>
        <authorList>
            <person name="Lai Q."/>
            <person name="Li G."/>
            <person name="Shao Z."/>
        </authorList>
    </citation>
    <scope>NUCLEOTIDE SEQUENCE [LARGE SCALE GENOMIC DNA]</scope>
    <source>
        <strain evidence="3">13D2W-2</strain>
    </source>
</reference>
<evidence type="ECO:0000313" key="2">
    <source>
        <dbReference type="EMBL" id="KFE33296.1"/>
    </source>
</evidence>
<keyword evidence="3" id="KW-1185">Reference proteome</keyword>
<gene>
    <name evidence="2" type="ORF">DW2_18674</name>
</gene>
<feature type="region of interest" description="Disordered" evidence="1">
    <location>
        <begin position="1"/>
        <end position="25"/>
    </location>
</feature>
<dbReference type="Proteomes" id="UP000028607">
    <property type="component" value="Unassembled WGS sequence"/>
</dbReference>
<comment type="caution">
    <text evidence="2">The sequence shown here is derived from an EMBL/GenBank/DDBJ whole genome shotgun (WGS) entry which is preliminary data.</text>
</comment>
<evidence type="ECO:0000256" key="1">
    <source>
        <dbReference type="SAM" id="MobiDB-lite"/>
    </source>
</evidence>
<organism evidence="2 3">
    <name type="scientific">Thioclava atlantica</name>
    <dbReference type="NCBI Taxonomy" id="1317124"/>
    <lineage>
        <taxon>Bacteria</taxon>
        <taxon>Pseudomonadati</taxon>
        <taxon>Pseudomonadota</taxon>
        <taxon>Alphaproteobacteria</taxon>
        <taxon>Rhodobacterales</taxon>
        <taxon>Paracoccaceae</taxon>
        <taxon>Thioclava</taxon>
    </lineage>
</organism>
<reference evidence="2 3" key="2">
    <citation type="journal article" date="2015" name="Antonie Van Leeuwenhoek">
        <title>Thioclava indica sp. nov., isolated from surface seawater of the Indian Ocean.</title>
        <authorList>
            <person name="Liu Y."/>
            <person name="Lai Q."/>
            <person name="Du J."/>
            <person name="Xu H."/>
            <person name="Jiang L."/>
            <person name="Shao Z."/>
        </authorList>
    </citation>
    <scope>NUCLEOTIDE SEQUENCE [LARGE SCALE GENOMIC DNA]</scope>
    <source>
        <strain evidence="2 3">13D2W-2</strain>
    </source>
</reference>
<dbReference type="EMBL" id="AQRC01000026">
    <property type="protein sequence ID" value="KFE33296.1"/>
    <property type="molecule type" value="Genomic_DNA"/>
</dbReference>
<accession>A0A085TRE9</accession>
<evidence type="ECO:0000313" key="3">
    <source>
        <dbReference type="Proteomes" id="UP000028607"/>
    </source>
</evidence>
<dbReference type="AlphaFoldDB" id="A0A085TRE9"/>